<reference evidence="8 9" key="1">
    <citation type="submission" date="2021-03" db="EMBL/GenBank/DDBJ databases">
        <authorList>
            <person name="Gilmore M.S."/>
            <person name="Schwartzman J."/>
            <person name="Van Tyne D."/>
            <person name="Martin M."/>
            <person name="Earl A.M."/>
            <person name="Manson A.L."/>
            <person name="Straub T."/>
            <person name="Salamzade R."/>
            <person name="Saavedra J."/>
            <person name="Lebreton F."/>
            <person name="Prichula J."/>
            <person name="Schaufler K."/>
            <person name="Gaca A."/>
            <person name="Sgardioli B."/>
            <person name="Wagenaar J."/>
            <person name="Strong T."/>
        </authorList>
    </citation>
    <scope>NUCLEOTIDE SEQUENCE [LARGE SCALE GENOMIC DNA]</scope>
    <source>
        <strain evidence="8 9">DIV2402</strain>
    </source>
</reference>
<keyword evidence="2" id="KW-0028">Amino-acid biosynthesis</keyword>
<comment type="similarity">
    <text evidence="1 5">Belongs to the D-isomer specific 2-hydroxyacid dehydrogenase family.</text>
</comment>
<evidence type="ECO:0000256" key="3">
    <source>
        <dbReference type="ARBA" id="ARBA00023002"/>
    </source>
</evidence>
<feature type="domain" description="D-isomer specific 2-hydroxyacid dehydrogenase catalytic" evidence="6">
    <location>
        <begin position="31"/>
        <end position="324"/>
    </location>
</feature>
<dbReference type="PROSITE" id="PS00065">
    <property type="entry name" value="D_2_HYDROXYACID_DH_1"/>
    <property type="match status" value="1"/>
</dbReference>
<evidence type="ECO:0000256" key="2">
    <source>
        <dbReference type="ARBA" id="ARBA00022605"/>
    </source>
</evidence>
<dbReference type="Pfam" id="PF02826">
    <property type="entry name" value="2-Hacid_dh_C"/>
    <property type="match status" value="1"/>
</dbReference>
<protein>
    <recommendedName>
        <fullName evidence="10">Hydroxyacid dehydrogenase</fullName>
    </recommendedName>
</protein>
<reference evidence="8 9" key="2">
    <citation type="submission" date="2024-03" db="EMBL/GenBank/DDBJ databases">
        <title>The Genome Sequence of Enterococcus sp. DIV2402.</title>
        <authorList>
            <consortium name="The Broad Institute Genomics Platform"/>
            <consortium name="The Broad Institute Microbial Omics Core"/>
            <consortium name="The Broad Institute Genomic Center for Infectious Diseases"/>
            <person name="Earl A."/>
            <person name="Manson A."/>
            <person name="Gilmore M."/>
            <person name="Schwartman J."/>
            <person name="Shea T."/>
            <person name="Abouelleil A."/>
            <person name="Cao P."/>
            <person name="Chapman S."/>
            <person name="Cusick C."/>
            <person name="Young S."/>
            <person name="Neafsey D."/>
            <person name="Nusbaum C."/>
            <person name="Birren B."/>
        </authorList>
    </citation>
    <scope>NUCLEOTIDE SEQUENCE [LARGE SCALE GENOMIC DNA]</scope>
    <source>
        <strain evidence="8 9">DIV2402</strain>
    </source>
</reference>
<feature type="domain" description="D-isomer specific 2-hydroxyacid dehydrogenase NAD-binding" evidence="7">
    <location>
        <begin position="117"/>
        <end position="293"/>
    </location>
</feature>
<evidence type="ECO:0000256" key="1">
    <source>
        <dbReference type="ARBA" id="ARBA00005854"/>
    </source>
</evidence>
<proteinExistence type="inferred from homology"/>
<dbReference type="Proteomes" id="UP000664701">
    <property type="component" value="Chromosome"/>
</dbReference>
<dbReference type="EMBL" id="CP147251">
    <property type="protein sequence ID" value="WYJ78269.1"/>
    <property type="molecule type" value="Genomic_DNA"/>
</dbReference>
<dbReference type="PANTHER" id="PTHR42789:SF1">
    <property type="entry name" value="D-ISOMER SPECIFIC 2-HYDROXYACID DEHYDROGENASE FAMILY PROTEIN (AFU_ORTHOLOGUE AFUA_6G10090)"/>
    <property type="match status" value="1"/>
</dbReference>
<evidence type="ECO:0000256" key="5">
    <source>
        <dbReference type="RuleBase" id="RU003719"/>
    </source>
</evidence>
<dbReference type="InterPro" id="IPR006140">
    <property type="entry name" value="D-isomer_DH_NAD-bd"/>
</dbReference>
<dbReference type="Gene3D" id="3.40.50.720">
    <property type="entry name" value="NAD(P)-binding Rossmann-like Domain"/>
    <property type="match status" value="2"/>
</dbReference>
<dbReference type="CDD" id="cd12177">
    <property type="entry name" value="2-Hacid_dh_12"/>
    <property type="match status" value="1"/>
</dbReference>
<dbReference type="SUPFAM" id="SSF51735">
    <property type="entry name" value="NAD(P)-binding Rossmann-fold domains"/>
    <property type="match status" value="1"/>
</dbReference>
<dbReference type="RefSeq" id="WP_207941578.1">
    <property type="nucleotide sequence ID" value="NZ_CP147251.1"/>
</dbReference>
<evidence type="ECO:0000259" key="7">
    <source>
        <dbReference type="Pfam" id="PF02826"/>
    </source>
</evidence>
<evidence type="ECO:0000313" key="8">
    <source>
        <dbReference type="EMBL" id="WYJ78269.1"/>
    </source>
</evidence>
<organism evidence="8 9">
    <name type="scientific">Candidatus Enterococcus lowellii</name>
    <dbReference type="NCBI Taxonomy" id="2230877"/>
    <lineage>
        <taxon>Bacteria</taxon>
        <taxon>Bacillati</taxon>
        <taxon>Bacillota</taxon>
        <taxon>Bacilli</taxon>
        <taxon>Lactobacillales</taxon>
        <taxon>Enterococcaceae</taxon>
        <taxon>Enterococcus</taxon>
    </lineage>
</organism>
<dbReference type="SUPFAM" id="SSF52283">
    <property type="entry name" value="Formate/glycerate dehydrogenase catalytic domain-like"/>
    <property type="match status" value="1"/>
</dbReference>
<keyword evidence="9" id="KW-1185">Reference proteome</keyword>
<dbReference type="InterPro" id="IPR050857">
    <property type="entry name" value="D-2-hydroxyacid_DH"/>
</dbReference>
<evidence type="ECO:0000313" key="9">
    <source>
        <dbReference type="Proteomes" id="UP000664701"/>
    </source>
</evidence>
<dbReference type="PANTHER" id="PTHR42789">
    <property type="entry name" value="D-ISOMER SPECIFIC 2-HYDROXYACID DEHYDROGENASE FAMILY PROTEIN (AFU_ORTHOLOGUE AFUA_6G10090)"/>
    <property type="match status" value="1"/>
</dbReference>
<gene>
    <name evidence="8" type="ORF">DOK78_002926</name>
</gene>
<evidence type="ECO:0000259" key="6">
    <source>
        <dbReference type="Pfam" id="PF00389"/>
    </source>
</evidence>
<keyword evidence="3 5" id="KW-0560">Oxidoreductase</keyword>
<dbReference type="Pfam" id="PF00389">
    <property type="entry name" value="2-Hacid_dh"/>
    <property type="match status" value="1"/>
</dbReference>
<evidence type="ECO:0000256" key="4">
    <source>
        <dbReference type="ARBA" id="ARBA00023027"/>
    </source>
</evidence>
<sequence>MGQYKIAIVNSSSFGEWFPDHLKRLEAIGPVKRFTFPNDIDGVTLANELHGYNLIISSVTPFFTKEFFEHKDELLIISRHGIGYNNVDLEAAKEKGTIVTIVPPLVERDAVAENAVANLMALVRQTVASSQAAKENRWQDRAQFMGNNLTGKTVGVIGCGNIGSRVAEILKYGFNTRLLVTDPNVDSEWVKKHQAEIVPLDELLQEADIISLNASLNETSFQILNKAAFSKMKKGVYITNTARGALIEEDALLTAIDKGIVRAAATDVMISEPALNTHPYFKNEKMLITPHTSAYTFECLEGMGDKCVTDLERMIVGKQPDTIVTPI</sequence>
<dbReference type="InterPro" id="IPR029752">
    <property type="entry name" value="D-isomer_DH_CS1"/>
</dbReference>
<dbReference type="InterPro" id="IPR006139">
    <property type="entry name" value="D-isomer_2_OHA_DH_cat_dom"/>
</dbReference>
<accession>A0ABZ2SR70</accession>
<keyword evidence="4" id="KW-0520">NAD</keyword>
<dbReference type="InterPro" id="IPR036291">
    <property type="entry name" value="NAD(P)-bd_dom_sf"/>
</dbReference>
<evidence type="ECO:0008006" key="10">
    <source>
        <dbReference type="Google" id="ProtNLM"/>
    </source>
</evidence>
<name>A0ABZ2SR70_9ENTE</name>